<protein>
    <recommendedName>
        <fullName evidence="3 9">Phosphate transport system permease protein PstA</fullName>
    </recommendedName>
</protein>
<evidence type="ECO:0000256" key="1">
    <source>
        <dbReference type="ARBA" id="ARBA00004651"/>
    </source>
</evidence>
<evidence type="ECO:0000256" key="4">
    <source>
        <dbReference type="ARBA" id="ARBA00022448"/>
    </source>
</evidence>
<feature type="transmembrane region" description="Helical" evidence="9">
    <location>
        <begin position="378"/>
        <end position="401"/>
    </location>
</feature>
<dbReference type="EMBL" id="CP000058">
    <property type="protein sequence ID" value="AAZ35204.1"/>
    <property type="molecule type" value="Genomic_DNA"/>
</dbReference>
<sequence length="538" mass="58942">MSAGAVSIAVIMTIGLLAVIAVRGLGHFWPTDLVVARYAVPNQESSVLVGERVEQEQVPRARLKSAGLPVPDQGPEFMTRELFKVGNRDLNPSDFTWVVGDWLTDQSRPAELMTLERREWGNFYGYLVNVKEDGRIVAQGEAAWPILQERIKRVEKLADELYILEKKDIGAINHGIERLRLQARKLELNGRLDAAAQADMAAERAELEARYKVIEGRLDGLHEAFDRDSLTARDGNGKEIELSLGKVVRAYQPNAMGTVTKLGFYFQKLWEFLSDDPREANTEGGIFPAIFGTVMMTLIMAVIVTPFGVLAAVYLREYARQGPVTRLIRIAVNNLAGVPAIVYGVFGLGFFVYVLGGSVDRLFFPEALPAPTFGTPGLLWASLTLALLAVPVVIVATEEGLARIPLTLREGSLALGATKAETLWKIVLPMASPAMMTGLILAVARAAGEVAPLMLVGVVKLAPSLPLDGNYPYLHLDQKIMHLGFHIYDVGFQSPNVEAARPLVYATALLLVLVIALLNLSAVSIRNHLREKYKALDN</sequence>
<feature type="domain" description="ABC transmembrane type-1" evidence="10">
    <location>
        <begin position="290"/>
        <end position="522"/>
    </location>
</feature>
<evidence type="ECO:0000256" key="7">
    <source>
        <dbReference type="ARBA" id="ARBA00022989"/>
    </source>
</evidence>
<reference evidence="11 12" key="1">
    <citation type="journal article" date="2005" name="J. Bacteriol.">
        <title>Whole-genome sequence analysis of Pseudomonas syringae pv. phaseolicola 1448A reveals divergence among pathovars in genes involved in virulence and transposition.</title>
        <authorList>
            <person name="Joardar V."/>
            <person name="Lindeberg M."/>
            <person name="Jackson R.W."/>
            <person name="Selengut J."/>
            <person name="Dodson R."/>
            <person name="Brinkac L.M."/>
            <person name="Daugherty S.C."/>
            <person name="Deboy R."/>
            <person name="Durkin A.S."/>
            <person name="Giglio M.G."/>
            <person name="Madupu R."/>
            <person name="Nelson W.C."/>
            <person name="Rosovitz M.J."/>
            <person name="Sullivan S."/>
            <person name="Crabtree J."/>
            <person name="Creasy T."/>
            <person name="Davidsen T."/>
            <person name="Haft D.H."/>
            <person name="Zafar N."/>
            <person name="Zhou L."/>
            <person name="Halpin R."/>
            <person name="Holley T."/>
            <person name="Khouri H."/>
            <person name="Feldblyum T."/>
            <person name="White O."/>
            <person name="Fraser C.M."/>
            <person name="Chatterjee A.K."/>
            <person name="Cartinhour S."/>
            <person name="Schneider D.J."/>
            <person name="Mansfield J."/>
            <person name="Collmer A."/>
            <person name="Buell C.R."/>
        </authorList>
    </citation>
    <scope>NUCLEOTIDE SEQUENCE [LARGE SCALE GENOMIC DNA]</scope>
    <source>
        <strain evidence="12">1448A / Race 6</strain>
    </source>
</reference>
<comment type="subcellular location">
    <subcellularLocation>
        <location evidence="9">Cell inner membrane</location>
        <topology evidence="9">Multi-pass membrane protein</topology>
    </subcellularLocation>
    <subcellularLocation>
        <location evidence="1">Cell membrane</location>
        <topology evidence="1">Multi-pass membrane protein</topology>
    </subcellularLocation>
</comment>
<dbReference type="PROSITE" id="PS50928">
    <property type="entry name" value="ABC_TM1"/>
    <property type="match status" value="1"/>
</dbReference>
<dbReference type="RefSeq" id="WP_011169899.1">
    <property type="nucleotide sequence ID" value="NC_005773.3"/>
</dbReference>
<evidence type="ECO:0000256" key="6">
    <source>
        <dbReference type="ARBA" id="ARBA00022692"/>
    </source>
</evidence>
<evidence type="ECO:0000256" key="2">
    <source>
        <dbReference type="ARBA" id="ARBA00007069"/>
    </source>
</evidence>
<dbReference type="AlphaFoldDB" id="Q48BP7"/>
<dbReference type="GO" id="GO:0035435">
    <property type="term" value="P:phosphate ion transmembrane transport"/>
    <property type="evidence" value="ECO:0007669"/>
    <property type="project" value="InterPro"/>
</dbReference>
<keyword evidence="7 9" id="KW-1133">Transmembrane helix</keyword>
<dbReference type="GO" id="GO:0005315">
    <property type="term" value="F:phosphate transmembrane transporter activity"/>
    <property type="evidence" value="ECO:0007669"/>
    <property type="project" value="InterPro"/>
</dbReference>
<feature type="transmembrane region" description="Helical" evidence="9">
    <location>
        <begin position="286"/>
        <end position="315"/>
    </location>
</feature>
<feature type="transmembrane region" description="Helical" evidence="9">
    <location>
        <begin position="503"/>
        <end position="525"/>
    </location>
</feature>
<dbReference type="InterPro" id="IPR005672">
    <property type="entry name" value="Phosphate_PstA"/>
</dbReference>
<accession>Q48BP7</accession>
<comment type="caution">
    <text evidence="9">Lacks conserved residue(s) required for the propagation of feature annotation.</text>
</comment>
<dbReference type="GO" id="GO:0005886">
    <property type="term" value="C:plasma membrane"/>
    <property type="evidence" value="ECO:0007669"/>
    <property type="project" value="UniProtKB-SubCell"/>
</dbReference>
<dbReference type="Pfam" id="PF00528">
    <property type="entry name" value="BPD_transp_1"/>
    <property type="match status" value="1"/>
</dbReference>
<organism evidence="11 12">
    <name type="scientific">Pseudomonas savastanoi pv. phaseolicola (strain 1448A / Race 6)</name>
    <name type="common">Pseudomonas syringae pv. phaseolicola (strain 1448A / Race 6)</name>
    <dbReference type="NCBI Taxonomy" id="264730"/>
    <lineage>
        <taxon>Bacteria</taxon>
        <taxon>Pseudomonadati</taxon>
        <taxon>Pseudomonadota</taxon>
        <taxon>Gammaproteobacteria</taxon>
        <taxon>Pseudomonadales</taxon>
        <taxon>Pseudomonadaceae</taxon>
        <taxon>Pseudomonas</taxon>
    </lineage>
</organism>
<dbReference type="Gene3D" id="1.10.3720.10">
    <property type="entry name" value="MetI-like"/>
    <property type="match status" value="1"/>
</dbReference>
<keyword evidence="6 9" id="KW-0812">Transmembrane</keyword>
<dbReference type="Proteomes" id="UP000000551">
    <property type="component" value="Chromosome"/>
</dbReference>
<dbReference type="CDD" id="cd06261">
    <property type="entry name" value="TM_PBP2"/>
    <property type="match status" value="1"/>
</dbReference>
<dbReference type="PANTHER" id="PTHR43470:SF6">
    <property type="entry name" value="PHOSPHATE TRANSPORT SYSTEM PERMEASE PROTEIN PSTA"/>
    <property type="match status" value="1"/>
</dbReference>
<dbReference type="NCBIfam" id="TIGR00974">
    <property type="entry name" value="3a0107s02c"/>
    <property type="match status" value="1"/>
</dbReference>
<name>Q48BP7_PSE14</name>
<comment type="similarity">
    <text evidence="2 9">Belongs to the binding-protein-dependent transport system permease family. CysTW subfamily.</text>
</comment>
<keyword evidence="4" id="KW-0813">Transport</keyword>
<evidence type="ECO:0000256" key="5">
    <source>
        <dbReference type="ARBA" id="ARBA00022475"/>
    </source>
</evidence>
<evidence type="ECO:0000313" key="11">
    <source>
        <dbReference type="EMBL" id="AAZ35204.1"/>
    </source>
</evidence>
<evidence type="ECO:0000256" key="3">
    <source>
        <dbReference type="ARBA" id="ARBA00016864"/>
    </source>
</evidence>
<feature type="transmembrane region" description="Helical" evidence="9">
    <location>
        <begin position="335"/>
        <end position="358"/>
    </location>
</feature>
<dbReference type="InterPro" id="IPR035906">
    <property type="entry name" value="MetI-like_sf"/>
</dbReference>
<proteinExistence type="inferred from homology"/>
<dbReference type="KEGG" id="psp:PSPPH_5121"/>
<evidence type="ECO:0000313" key="12">
    <source>
        <dbReference type="Proteomes" id="UP000000551"/>
    </source>
</evidence>
<gene>
    <name evidence="11" type="ordered locus">PSPPH_5121</name>
</gene>
<feature type="transmembrane region" description="Helical" evidence="9">
    <location>
        <begin position="422"/>
        <end position="444"/>
    </location>
</feature>
<dbReference type="SUPFAM" id="SSF161098">
    <property type="entry name" value="MetI-like"/>
    <property type="match status" value="1"/>
</dbReference>
<keyword evidence="8 9" id="KW-0472">Membrane</keyword>
<evidence type="ECO:0000256" key="9">
    <source>
        <dbReference type="RuleBase" id="RU363043"/>
    </source>
</evidence>
<keyword evidence="5 9" id="KW-1003">Cell membrane</keyword>
<dbReference type="HOGENOM" id="CLU_017122_0_0_6"/>
<evidence type="ECO:0000256" key="8">
    <source>
        <dbReference type="ARBA" id="ARBA00023136"/>
    </source>
</evidence>
<evidence type="ECO:0000259" key="10">
    <source>
        <dbReference type="PROSITE" id="PS50928"/>
    </source>
</evidence>
<dbReference type="eggNOG" id="COG0581">
    <property type="taxonomic scope" value="Bacteria"/>
</dbReference>
<dbReference type="PANTHER" id="PTHR43470">
    <property type="entry name" value="PHOSPHATE TRANSPORT SYSTEM PERMEASE PROTEIN PSTA-RELATED"/>
    <property type="match status" value="1"/>
</dbReference>
<dbReference type="InterPro" id="IPR000515">
    <property type="entry name" value="MetI-like"/>
</dbReference>